<dbReference type="OrthoDB" id="2965336at2"/>
<dbReference type="AlphaFoldDB" id="A0A072NT19"/>
<feature type="transmembrane region" description="Helical" evidence="1">
    <location>
        <begin position="60"/>
        <end position="83"/>
    </location>
</feature>
<reference evidence="2 3" key="1">
    <citation type="submission" date="2014-04" db="EMBL/GenBank/DDBJ databases">
        <title>Draft genome sequence of Bacillus azotoformans MEV2011, a (co-) denitrifying strain unable to grow in the presence of oxygen.</title>
        <authorList>
            <person name="Nielsen M."/>
            <person name="Schreiber L."/>
            <person name="Finster K."/>
            <person name="Schramm A."/>
        </authorList>
    </citation>
    <scope>NUCLEOTIDE SEQUENCE [LARGE SCALE GENOMIC DNA]</scope>
    <source>
        <strain evidence="2 3">MEV2011</strain>
    </source>
</reference>
<evidence type="ECO:0000313" key="3">
    <source>
        <dbReference type="Proteomes" id="UP000027936"/>
    </source>
</evidence>
<keyword evidence="1" id="KW-1133">Transmembrane helix</keyword>
<dbReference type="PATRIC" id="fig|1348973.3.peg.600"/>
<keyword evidence="1" id="KW-0472">Membrane</keyword>
<protein>
    <submittedName>
        <fullName evidence="2">Uncharacterized protein</fullName>
    </submittedName>
</protein>
<accession>A0A072NT19</accession>
<evidence type="ECO:0000256" key="1">
    <source>
        <dbReference type="SAM" id="Phobius"/>
    </source>
</evidence>
<dbReference type="Proteomes" id="UP000027936">
    <property type="component" value="Unassembled WGS sequence"/>
</dbReference>
<dbReference type="EMBL" id="JJRY01000001">
    <property type="protein sequence ID" value="KEF40586.1"/>
    <property type="molecule type" value="Genomic_DNA"/>
</dbReference>
<organism evidence="2 3">
    <name type="scientific">Schinkia azotoformans MEV2011</name>
    <dbReference type="NCBI Taxonomy" id="1348973"/>
    <lineage>
        <taxon>Bacteria</taxon>
        <taxon>Bacillati</taxon>
        <taxon>Bacillota</taxon>
        <taxon>Bacilli</taxon>
        <taxon>Bacillales</taxon>
        <taxon>Bacillaceae</taxon>
        <taxon>Calidifontibacillus/Schinkia group</taxon>
        <taxon>Schinkia</taxon>
    </lineage>
</organism>
<dbReference type="RefSeq" id="WP_035193055.1">
    <property type="nucleotide sequence ID" value="NZ_JJRY01000001.1"/>
</dbReference>
<keyword evidence="1" id="KW-0812">Transmembrane</keyword>
<proteinExistence type="predicted"/>
<name>A0A072NT19_SCHAZ</name>
<sequence length="406" mass="46020">MHKSTFNDDQLEKLLRNMPKVKDTQDPEQLFANISSRLEEKKIDVNGNDLIKTPKRKRTWILPTLASIAAIIIVSLVIPSFLYEQDSATEEVNKKANVQKSIIGEKQEEPENFTMMAEEGMMTRMAFDGGSHLITELPEDQEIITVAVPDVFAQFIVPISFIVPKDGEMTNLERMETIQEHLHEEDWGLSSYILEDVKFSEEQMDNGVKKLIIDVPENHPYGNGSAMEIMFLSTVKEMAKQLGVSTVEFRTDSKPGIMLGHYGELKILDLEKEKAKRLYYIFQPNGQIQKFLVPFPKEVEFTKALEEMKLPMEIDLQQIKPAIPESIQFKSVGIDPSTHHAVIEFAEGTTLTNDETNLLMVEAILMTAKEHGAQTVEFKNATVDFIGPFNMLESIQVPLAVNPMPY</sequence>
<comment type="caution">
    <text evidence="2">The sequence shown here is derived from an EMBL/GenBank/DDBJ whole genome shotgun (WGS) entry which is preliminary data.</text>
</comment>
<gene>
    <name evidence="2" type="ORF">M670_00613</name>
</gene>
<evidence type="ECO:0000313" key="2">
    <source>
        <dbReference type="EMBL" id="KEF40586.1"/>
    </source>
</evidence>